<comment type="similarity">
    <text evidence="1">Belongs to the Gfo/Idh/MocA family.</text>
</comment>
<dbReference type="Pfam" id="PF22725">
    <property type="entry name" value="GFO_IDH_MocA_C3"/>
    <property type="match status" value="1"/>
</dbReference>
<dbReference type="PANTHER" id="PTHR22604:SF105">
    <property type="entry name" value="TRANS-1,2-DIHYDROBENZENE-1,2-DIOL DEHYDROGENASE"/>
    <property type="match status" value="1"/>
</dbReference>
<keyword evidence="2" id="KW-0560">Oxidoreductase</keyword>
<evidence type="ECO:0000259" key="4">
    <source>
        <dbReference type="Pfam" id="PF22725"/>
    </source>
</evidence>
<dbReference type="Gene3D" id="3.30.360.10">
    <property type="entry name" value="Dihydrodipicolinate Reductase, domain 2"/>
    <property type="match status" value="1"/>
</dbReference>
<dbReference type="InterPro" id="IPR000683">
    <property type="entry name" value="Gfo/Idh/MocA-like_OxRdtase_N"/>
</dbReference>
<dbReference type="InterPro" id="IPR050984">
    <property type="entry name" value="Gfo/Idh/MocA_domain"/>
</dbReference>
<dbReference type="PANTHER" id="PTHR22604">
    <property type="entry name" value="OXIDOREDUCTASES"/>
    <property type="match status" value="1"/>
</dbReference>
<feature type="domain" description="Gfo/Idh/MocA-like oxidoreductase N-terminal" evidence="3">
    <location>
        <begin position="7"/>
        <end position="123"/>
    </location>
</feature>
<comment type="caution">
    <text evidence="5">The sequence shown here is derived from an EMBL/GenBank/DDBJ whole genome shotgun (WGS) entry which is preliminary data.</text>
</comment>
<dbReference type="EMBL" id="BAAAPH010000020">
    <property type="protein sequence ID" value="GAA1592618.1"/>
    <property type="molecule type" value="Genomic_DNA"/>
</dbReference>
<dbReference type="Gene3D" id="3.40.50.720">
    <property type="entry name" value="NAD(P)-binding Rossmann-like Domain"/>
    <property type="match status" value="1"/>
</dbReference>
<evidence type="ECO:0000256" key="2">
    <source>
        <dbReference type="ARBA" id="ARBA00023002"/>
    </source>
</evidence>
<reference evidence="5 6" key="1">
    <citation type="journal article" date="2019" name="Int. J. Syst. Evol. Microbiol.">
        <title>The Global Catalogue of Microorganisms (GCM) 10K type strain sequencing project: providing services to taxonomists for standard genome sequencing and annotation.</title>
        <authorList>
            <consortium name="The Broad Institute Genomics Platform"/>
            <consortium name="The Broad Institute Genome Sequencing Center for Infectious Disease"/>
            <person name="Wu L."/>
            <person name="Ma J."/>
        </authorList>
    </citation>
    <scope>NUCLEOTIDE SEQUENCE [LARGE SCALE GENOMIC DNA]</scope>
    <source>
        <strain evidence="5 6">JCM 15572</strain>
    </source>
</reference>
<organism evidence="5 6">
    <name type="scientific">Kribbella hippodromi</name>
    <dbReference type="NCBI Taxonomy" id="434347"/>
    <lineage>
        <taxon>Bacteria</taxon>
        <taxon>Bacillati</taxon>
        <taxon>Actinomycetota</taxon>
        <taxon>Actinomycetes</taxon>
        <taxon>Propionibacteriales</taxon>
        <taxon>Kribbellaceae</taxon>
        <taxon>Kribbella</taxon>
    </lineage>
</organism>
<name>A0ABN2E1A0_9ACTN</name>
<evidence type="ECO:0000313" key="6">
    <source>
        <dbReference type="Proteomes" id="UP001501705"/>
    </source>
</evidence>
<keyword evidence="6" id="KW-1185">Reference proteome</keyword>
<dbReference type="Proteomes" id="UP001501705">
    <property type="component" value="Unassembled WGS sequence"/>
</dbReference>
<protein>
    <submittedName>
        <fullName evidence="5">Gfo/Idh/MocA family oxidoreductase</fullName>
    </submittedName>
</protein>
<feature type="domain" description="GFO/IDH/MocA-like oxidoreductase" evidence="4">
    <location>
        <begin position="136"/>
        <end position="250"/>
    </location>
</feature>
<evidence type="ECO:0000256" key="1">
    <source>
        <dbReference type="ARBA" id="ARBA00010928"/>
    </source>
</evidence>
<dbReference type="InterPro" id="IPR036291">
    <property type="entry name" value="NAD(P)-bd_dom_sf"/>
</dbReference>
<sequence>MAVVSLVRWAILGTAQIAAGEFIPSLWEVGGGRVDLIVARDGQRAKDFATEHGIARYAAGYQQAIDDPDIDAIYIPLPNTLHAEWTIAALRAGKAVLCEKPFATSLAEARTVTSVAERTGGHAWEAFAFLYHPQTRRVLELVEQGTIGAIREVHGIYHSPNDDTSTIRNDATLAGGALMDVGVYPLRLARLLLGSDFSVVRASQQLTSAGLDLASSAEIDFAGGARLFFEASFSTEYAPAARVVGELGELRISGPYATGLEDTLEILVTGEEPRIERLGSNRPLFTDQLAHIHAVLDGTSAPRRQLTSDAAGTLALVDAIRRTAGTSGKGTP</sequence>
<gene>
    <name evidence="5" type="ORF">GCM10009804_56320</name>
</gene>
<dbReference type="SUPFAM" id="SSF55347">
    <property type="entry name" value="Glyceraldehyde-3-phosphate dehydrogenase-like, C-terminal domain"/>
    <property type="match status" value="1"/>
</dbReference>
<dbReference type="Pfam" id="PF01408">
    <property type="entry name" value="GFO_IDH_MocA"/>
    <property type="match status" value="1"/>
</dbReference>
<proteinExistence type="inferred from homology"/>
<dbReference type="InterPro" id="IPR055170">
    <property type="entry name" value="GFO_IDH_MocA-like_dom"/>
</dbReference>
<evidence type="ECO:0000259" key="3">
    <source>
        <dbReference type="Pfam" id="PF01408"/>
    </source>
</evidence>
<dbReference type="SUPFAM" id="SSF51735">
    <property type="entry name" value="NAD(P)-binding Rossmann-fold domains"/>
    <property type="match status" value="1"/>
</dbReference>
<evidence type="ECO:0000313" key="5">
    <source>
        <dbReference type="EMBL" id="GAA1592618.1"/>
    </source>
</evidence>
<accession>A0ABN2E1A0</accession>